<dbReference type="CDD" id="cd01949">
    <property type="entry name" value="GGDEF"/>
    <property type="match status" value="1"/>
</dbReference>
<gene>
    <name evidence="5" type="ORF">CPY51_28090</name>
</gene>
<proteinExistence type="predicted"/>
<organism evidence="5 6">
    <name type="scientific">Rhizobium tubonense</name>
    <dbReference type="NCBI Taxonomy" id="484088"/>
    <lineage>
        <taxon>Bacteria</taxon>
        <taxon>Pseudomonadati</taxon>
        <taxon>Pseudomonadota</taxon>
        <taxon>Alphaproteobacteria</taxon>
        <taxon>Hyphomicrobiales</taxon>
        <taxon>Rhizobiaceae</taxon>
        <taxon>Rhizobium/Agrobacterium group</taxon>
        <taxon>Rhizobium</taxon>
    </lineage>
</organism>
<dbReference type="GO" id="GO:0052621">
    <property type="term" value="F:diguanylate cyclase activity"/>
    <property type="evidence" value="ECO:0007669"/>
    <property type="project" value="UniProtKB-EC"/>
</dbReference>
<dbReference type="InterPro" id="IPR029787">
    <property type="entry name" value="Nucleotide_cyclase"/>
</dbReference>
<dbReference type="InterPro" id="IPR000160">
    <property type="entry name" value="GGDEF_dom"/>
</dbReference>
<dbReference type="OrthoDB" id="9812260at2"/>
<dbReference type="EC" id="2.7.7.65" evidence="1"/>
<dbReference type="InterPro" id="IPR050469">
    <property type="entry name" value="Diguanylate_Cyclase"/>
</dbReference>
<dbReference type="AlphaFoldDB" id="A0A2W4C5P7"/>
<evidence type="ECO:0000256" key="2">
    <source>
        <dbReference type="ARBA" id="ARBA00034247"/>
    </source>
</evidence>
<dbReference type="FunFam" id="3.30.70.270:FF:000001">
    <property type="entry name" value="Diguanylate cyclase domain protein"/>
    <property type="match status" value="1"/>
</dbReference>
<name>A0A2W4C5P7_9HYPH</name>
<evidence type="ECO:0000313" key="5">
    <source>
        <dbReference type="EMBL" id="PZM08827.1"/>
    </source>
</evidence>
<dbReference type="Gene3D" id="3.30.70.270">
    <property type="match status" value="1"/>
</dbReference>
<dbReference type="PANTHER" id="PTHR45138">
    <property type="entry name" value="REGULATORY COMPONENTS OF SENSORY TRANSDUCTION SYSTEM"/>
    <property type="match status" value="1"/>
</dbReference>
<keyword evidence="6" id="KW-1185">Reference proteome</keyword>
<comment type="catalytic activity">
    <reaction evidence="2">
        <text>2 GTP = 3',3'-c-di-GMP + 2 diphosphate</text>
        <dbReference type="Rhea" id="RHEA:24898"/>
        <dbReference type="ChEBI" id="CHEBI:33019"/>
        <dbReference type="ChEBI" id="CHEBI:37565"/>
        <dbReference type="ChEBI" id="CHEBI:58805"/>
        <dbReference type="EC" id="2.7.7.65"/>
    </reaction>
</comment>
<feature type="transmembrane region" description="Helical" evidence="3">
    <location>
        <begin position="358"/>
        <end position="380"/>
    </location>
</feature>
<evidence type="ECO:0000259" key="4">
    <source>
        <dbReference type="PROSITE" id="PS50887"/>
    </source>
</evidence>
<dbReference type="PROSITE" id="PS50887">
    <property type="entry name" value="GGDEF"/>
    <property type="match status" value="1"/>
</dbReference>
<evidence type="ECO:0000256" key="3">
    <source>
        <dbReference type="SAM" id="Phobius"/>
    </source>
</evidence>
<dbReference type="InterPro" id="IPR043128">
    <property type="entry name" value="Rev_trsase/Diguanyl_cyclase"/>
</dbReference>
<dbReference type="SMART" id="SM00267">
    <property type="entry name" value="GGDEF"/>
    <property type="match status" value="1"/>
</dbReference>
<dbReference type="EMBL" id="PCDP01000065">
    <property type="protein sequence ID" value="PZM08827.1"/>
    <property type="molecule type" value="Genomic_DNA"/>
</dbReference>
<comment type="caution">
    <text evidence="5">The sequence shown here is derived from an EMBL/GenBank/DDBJ whole genome shotgun (WGS) entry which is preliminary data.</text>
</comment>
<dbReference type="SUPFAM" id="SSF55073">
    <property type="entry name" value="Nucleotide cyclase"/>
    <property type="match status" value="1"/>
</dbReference>
<keyword evidence="3" id="KW-0812">Transmembrane</keyword>
<dbReference type="Pfam" id="PF00990">
    <property type="entry name" value="GGDEF"/>
    <property type="match status" value="1"/>
</dbReference>
<dbReference type="NCBIfam" id="TIGR00254">
    <property type="entry name" value="GGDEF"/>
    <property type="match status" value="1"/>
</dbReference>
<feature type="transmembrane region" description="Helical" evidence="3">
    <location>
        <begin position="44"/>
        <end position="67"/>
    </location>
</feature>
<accession>A0A2W4C5P7</accession>
<keyword evidence="3" id="KW-1133">Transmembrane helix</keyword>
<evidence type="ECO:0000313" key="6">
    <source>
        <dbReference type="Proteomes" id="UP000248925"/>
    </source>
</evidence>
<reference evidence="5 6" key="1">
    <citation type="journal article" date="2018" name="Sci. Rep.">
        <title>Rhizobium tumorigenes sp. nov., a novel plant tumorigenic bacterium isolated from cane gall tumors on thornless blackberry.</title>
        <authorList>
            <person name="Kuzmanovi N."/>
            <person name="Smalla K."/>
            <person name="Gronow S."/>
            <person name="PuBawska J."/>
        </authorList>
    </citation>
    <scope>NUCLEOTIDE SEQUENCE [LARGE SCALE GENOMIC DNA]</scope>
    <source>
        <strain evidence="5 6">CCBAU 85046</strain>
    </source>
</reference>
<protein>
    <recommendedName>
        <fullName evidence="1">diguanylate cyclase</fullName>
        <ecNumber evidence="1">2.7.7.65</ecNumber>
    </recommendedName>
</protein>
<sequence>MIFKVAFALGIGVVRKSILELLLRHRNPKAEGGRRGKHSLQRKFVLGIGVVTICIVFLSITVLQRVYNDYAEARDNFAGISSYWLVLDAANRISAERGPANVAMASTNIDNAASLQRLAASRTLTDQSQDRLDIQPPSPFGPVPASLLRQVRQQLLRARNNVDHVAALPPAGRRPDDMKSAIANMFEVVDLLRVLTVWRGNTVIARDPSLAGNVVIASLLTDLREYGGRMGSQIIVPVTFHQKLSQEEGDAKDQTRAHLLEIWRTIESFRVLFEDDARVLQAHDEAERLFFGEGVGYIDSVVSQGKQSGDYLTTASELTERYVPTLRTLERFRVVFLDVLLETMGGIRDHAWFKLVEISLATAAILLTLVGLMLSAHFFLFKPLLLAGEAVVDLAEEREVNVTDPAGIYGGEMLRLFDAIGVLRGKLSERSELTRQLKNEAETDGLTGISNRRVLDFVGENGIGEAAAPSARCLILLDVDHFKAINDTHGHGVGDLVLKEVASLVRSIVPPRAIVARFGGEEFAVLIDGADLGRAVTLGREIRLALQQHRMVTAKGTQINVTASFGVATGLGGLDGWNRLIEEADLALYRAKSDGRNRVRFFMNGAMAQKDCPKTLNTEPRPS</sequence>
<dbReference type="PANTHER" id="PTHR45138:SF9">
    <property type="entry name" value="DIGUANYLATE CYCLASE DGCM-RELATED"/>
    <property type="match status" value="1"/>
</dbReference>
<dbReference type="Proteomes" id="UP000248925">
    <property type="component" value="Unassembled WGS sequence"/>
</dbReference>
<keyword evidence="3" id="KW-0472">Membrane</keyword>
<evidence type="ECO:0000256" key="1">
    <source>
        <dbReference type="ARBA" id="ARBA00012528"/>
    </source>
</evidence>
<feature type="domain" description="GGDEF" evidence="4">
    <location>
        <begin position="470"/>
        <end position="604"/>
    </location>
</feature>